<dbReference type="SUPFAM" id="SSF48452">
    <property type="entry name" value="TPR-like"/>
    <property type="match status" value="1"/>
</dbReference>
<reference evidence="3 4" key="1">
    <citation type="journal article" date="2019" name="Nat. Ecol. Evol.">
        <title>Megaphylogeny resolves global patterns of mushroom evolution.</title>
        <authorList>
            <person name="Varga T."/>
            <person name="Krizsan K."/>
            <person name="Foldi C."/>
            <person name="Dima B."/>
            <person name="Sanchez-Garcia M."/>
            <person name="Sanchez-Ramirez S."/>
            <person name="Szollosi G.J."/>
            <person name="Szarkandi J.G."/>
            <person name="Papp V."/>
            <person name="Albert L."/>
            <person name="Andreopoulos W."/>
            <person name="Angelini C."/>
            <person name="Antonin V."/>
            <person name="Barry K.W."/>
            <person name="Bougher N.L."/>
            <person name="Buchanan P."/>
            <person name="Buyck B."/>
            <person name="Bense V."/>
            <person name="Catcheside P."/>
            <person name="Chovatia M."/>
            <person name="Cooper J."/>
            <person name="Damon W."/>
            <person name="Desjardin D."/>
            <person name="Finy P."/>
            <person name="Geml J."/>
            <person name="Haridas S."/>
            <person name="Hughes K."/>
            <person name="Justo A."/>
            <person name="Karasinski D."/>
            <person name="Kautmanova I."/>
            <person name="Kiss B."/>
            <person name="Kocsube S."/>
            <person name="Kotiranta H."/>
            <person name="LaButti K.M."/>
            <person name="Lechner B.E."/>
            <person name="Liimatainen K."/>
            <person name="Lipzen A."/>
            <person name="Lukacs Z."/>
            <person name="Mihaltcheva S."/>
            <person name="Morgado L.N."/>
            <person name="Niskanen T."/>
            <person name="Noordeloos M.E."/>
            <person name="Ohm R.A."/>
            <person name="Ortiz-Santana B."/>
            <person name="Ovrebo C."/>
            <person name="Racz N."/>
            <person name="Riley R."/>
            <person name="Savchenko A."/>
            <person name="Shiryaev A."/>
            <person name="Soop K."/>
            <person name="Spirin V."/>
            <person name="Szebenyi C."/>
            <person name="Tomsovsky M."/>
            <person name="Tulloss R.E."/>
            <person name="Uehling J."/>
            <person name="Grigoriev I.V."/>
            <person name="Vagvolgyi C."/>
            <person name="Papp T."/>
            <person name="Martin F.M."/>
            <person name="Miettinen O."/>
            <person name="Hibbett D.S."/>
            <person name="Nagy L.G."/>
        </authorList>
    </citation>
    <scope>NUCLEOTIDE SEQUENCE [LARGE SCALE GENOMIC DNA]</scope>
    <source>
        <strain evidence="3 4">FP101781</strain>
    </source>
</reference>
<dbReference type="OrthoDB" id="9991317at2759"/>
<dbReference type="PANTHER" id="PTHR19959:SF119">
    <property type="entry name" value="FUNGAL LIPASE-LIKE DOMAIN-CONTAINING PROTEIN"/>
    <property type="match status" value="1"/>
</dbReference>
<keyword evidence="4" id="KW-1185">Reference proteome</keyword>
<dbReference type="AlphaFoldDB" id="A0A4Y7SQS1"/>
<organism evidence="3 4">
    <name type="scientific">Coprinellus micaceus</name>
    <name type="common">Glistening ink-cap mushroom</name>
    <name type="synonym">Coprinus micaceus</name>
    <dbReference type="NCBI Taxonomy" id="71717"/>
    <lineage>
        <taxon>Eukaryota</taxon>
        <taxon>Fungi</taxon>
        <taxon>Dikarya</taxon>
        <taxon>Basidiomycota</taxon>
        <taxon>Agaricomycotina</taxon>
        <taxon>Agaricomycetes</taxon>
        <taxon>Agaricomycetidae</taxon>
        <taxon>Agaricales</taxon>
        <taxon>Agaricineae</taxon>
        <taxon>Psathyrellaceae</taxon>
        <taxon>Coprinellus</taxon>
    </lineage>
</organism>
<dbReference type="Pfam" id="PF12770">
    <property type="entry name" value="CHAT"/>
    <property type="match status" value="1"/>
</dbReference>
<accession>A0A4Y7SQS1</accession>
<feature type="domain" description="CHAT" evidence="2">
    <location>
        <begin position="748"/>
        <end position="1042"/>
    </location>
</feature>
<gene>
    <name evidence="3" type="ORF">FA13DRAFT_1818061</name>
</gene>
<evidence type="ECO:0000256" key="1">
    <source>
        <dbReference type="SAM" id="MobiDB-lite"/>
    </source>
</evidence>
<name>A0A4Y7SQS1_COPMI</name>
<sequence length="1043" mass="114590">MCDQSCSVAGDTADQDSSVLGETVSPDVLGERGLTLREQYEDGIGNLDDIHESILALREAAELTVDQQEDHAEWLNQLGNSLQCLFESTGDPSIIAEAISVQEKSVKLVAEDHADAPKWLNNLAHAYRCRFEQLGDISDIDQAISATQKAVNSTPQDHVRLPVRLNSLGTCLLRRFEATGDVSAVDGGISALRKAVHITPAEHPRLPSRLNNLGSALTRRFEVTHELSDITEAISIQQQAVNLTSTHHPELPTRLATLGSSLHHRFSVTFNISDIDDAISLQQEAVKLTPEGRIDLPIKLTNLGLSFWRRFGSFQNMEDVDEAISTHRRAVALVSEEYPGLPAFLNNLGIALRGRFSHSSEPSDFEEAISAHRKAVSLTPKGHIELPGRLIGLGTMLHIQFERTGNLSDISEAISTKQAAVAILPEGHSDIPGTVVSLGHSLYDQWRVTRNSDDLKASISNFQLAATCRVGSPREKLDAAMHWARRLCLHEPQSPDVMDAFEGAIRLVVLMSGLERTINNRYVQLQDVSGIPLEAAAAALELGHPDRAVEWLEQGRCLVWGQLHTLRTPLEDLEARDSALAHRLRVVAQRLDSAGSSRAESRVGVPFAEKVTLEDAARAQLDLAKEWEELLTTTRALPGFSSFLQPSPCSNLLECLPPSGFVVIINVDKRRCDAIVLSAGFHEPLHIPLSKFSLKKAKDHLQNMMRRLRLQNLRVREGINIESETVPDRAIGQYRQKNYRDEDVVRNVLSKLWVEVVKPIIDTLGLKKAESATEKPRLWWCPTGPLAFLPLHAAGIYGPGAPENILDYAISSYTPTVSALTSRVQDNGPVGEHISGLFMTSQPRAPHVPPIPGTTDEVVSIYAAAQGAGVRVSKVEGDSLTVDGCLQHMEDFSSVHLACHAIQSAPDPLQSRFRFHKGSLELGKIIQKNLRKADLAFLSACQTSAGEETLSDEAVHLAAGMLAAGYRRVVATMWAISDRHAPAVANDFYQYLWDQRKEDSGGGFDGSMSAHALHHAVQKLRERLVDDSEESLLAWAPYVHFGY</sequence>
<evidence type="ECO:0000313" key="3">
    <source>
        <dbReference type="EMBL" id="TEB24206.1"/>
    </source>
</evidence>
<dbReference type="InterPro" id="IPR011990">
    <property type="entry name" value="TPR-like_helical_dom_sf"/>
</dbReference>
<dbReference type="PANTHER" id="PTHR19959">
    <property type="entry name" value="KINESIN LIGHT CHAIN"/>
    <property type="match status" value="1"/>
</dbReference>
<evidence type="ECO:0000313" key="4">
    <source>
        <dbReference type="Proteomes" id="UP000298030"/>
    </source>
</evidence>
<comment type="caution">
    <text evidence="3">The sequence shown here is derived from an EMBL/GenBank/DDBJ whole genome shotgun (WGS) entry which is preliminary data.</text>
</comment>
<dbReference type="InterPro" id="IPR024983">
    <property type="entry name" value="CHAT_dom"/>
</dbReference>
<dbReference type="STRING" id="71717.A0A4Y7SQS1"/>
<feature type="region of interest" description="Disordered" evidence="1">
    <location>
        <begin position="1"/>
        <end position="23"/>
    </location>
</feature>
<dbReference type="Proteomes" id="UP000298030">
    <property type="component" value="Unassembled WGS sequence"/>
</dbReference>
<proteinExistence type="predicted"/>
<evidence type="ECO:0000259" key="2">
    <source>
        <dbReference type="Pfam" id="PF12770"/>
    </source>
</evidence>
<dbReference type="Gene3D" id="1.25.40.10">
    <property type="entry name" value="Tetratricopeptide repeat domain"/>
    <property type="match status" value="2"/>
</dbReference>
<dbReference type="EMBL" id="QPFP01000069">
    <property type="protein sequence ID" value="TEB24206.1"/>
    <property type="molecule type" value="Genomic_DNA"/>
</dbReference>
<protein>
    <recommendedName>
        <fullName evidence="2">CHAT domain-containing protein</fullName>
    </recommendedName>
</protein>